<dbReference type="EMBL" id="FSRM01000002">
    <property type="protein sequence ID" value="SIO46132.1"/>
    <property type="molecule type" value="Genomic_DNA"/>
</dbReference>
<proteinExistence type="predicted"/>
<dbReference type="AlphaFoldDB" id="A0A1N6JP58"/>
<accession>A0A1N6JP58</accession>
<protein>
    <submittedName>
        <fullName evidence="1">Uncharacterized protein</fullName>
    </submittedName>
</protein>
<sequence length="367" mass="40700">MTLRDKLSVPPYLESDQAARRCLDALEIFLTVNSVDISGTSTIDAASAVSWGLPLAILGEQQYTHPFLARFSKPFSKQSDFNSDDFVELEAAALLLSRGAASLTPVDRTHEKTQDFDLIWSETNIEVEVTKSEAKDVHTSLRIQAQRIAQSINSTIGKFDLVVHVSKLLDTATEARLLDASREITIDQTIEEPNAWLLAAKATTRPVHEVLKAGEVEIQPSWWPSDMVSLFTISLTLAGPDSTEAPPRVKVCYAAPFTGYLNSAKKKARRFQGTLTRPYLMVVNVTDLPDAFEVYRQGLDANFQRWKHISGVLIFEAFKSTNEIGWTFQFYRNLHATRPLPIDMDLALGGSGMGRSRLVIGTPSGKL</sequence>
<dbReference type="RefSeq" id="WP_074266820.1">
    <property type="nucleotide sequence ID" value="NZ_FSRM01000002.1"/>
</dbReference>
<evidence type="ECO:0000313" key="2">
    <source>
        <dbReference type="Proteomes" id="UP000184693"/>
    </source>
</evidence>
<evidence type="ECO:0000313" key="1">
    <source>
        <dbReference type="EMBL" id="SIO46132.1"/>
    </source>
</evidence>
<reference evidence="1 2" key="1">
    <citation type="submission" date="2016-11" db="EMBL/GenBank/DDBJ databases">
        <authorList>
            <person name="Jaros S."/>
            <person name="Januszkiewicz K."/>
            <person name="Wedrychowicz H."/>
        </authorList>
    </citation>
    <scope>NUCLEOTIDE SEQUENCE [LARGE SCALE GENOMIC DNA]</scope>
    <source>
        <strain evidence="1 2">GAS86</strain>
    </source>
</reference>
<name>A0A1N6JP58_9BURK</name>
<dbReference type="Proteomes" id="UP000184693">
    <property type="component" value="Unassembled WGS sequence"/>
</dbReference>
<organism evidence="1 2">
    <name type="scientific">Paraburkholderia phenazinium</name>
    <dbReference type="NCBI Taxonomy" id="60549"/>
    <lineage>
        <taxon>Bacteria</taxon>
        <taxon>Pseudomonadati</taxon>
        <taxon>Pseudomonadota</taxon>
        <taxon>Betaproteobacteria</taxon>
        <taxon>Burkholderiales</taxon>
        <taxon>Burkholderiaceae</taxon>
        <taxon>Paraburkholderia</taxon>
    </lineage>
</organism>
<gene>
    <name evidence="1" type="ORF">SAMN05444168_4757</name>
</gene>